<dbReference type="InterPro" id="IPR008928">
    <property type="entry name" value="6-hairpin_glycosidase_sf"/>
</dbReference>
<dbReference type="PANTHER" id="PTHR42899:SF1">
    <property type="entry name" value="SPERMATOGENESIS-ASSOCIATED PROTEIN 20"/>
    <property type="match status" value="1"/>
</dbReference>
<dbReference type="InterPro" id="IPR036249">
    <property type="entry name" value="Thioredoxin-like_sf"/>
</dbReference>
<dbReference type="Pfam" id="PF03190">
    <property type="entry name" value="Thioredox_DsbH"/>
    <property type="match status" value="1"/>
</dbReference>
<dbReference type="GO" id="GO:0005975">
    <property type="term" value="P:carbohydrate metabolic process"/>
    <property type="evidence" value="ECO:0007669"/>
    <property type="project" value="InterPro"/>
</dbReference>
<organism evidence="2 3">
    <name type="scientific">Intestinimonas massiliensis</name>
    <name type="common">ex Afouda et al. 2020</name>
    <dbReference type="NCBI Taxonomy" id="1673721"/>
    <lineage>
        <taxon>Bacteria</taxon>
        <taxon>Bacillati</taxon>
        <taxon>Bacillota</taxon>
        <taxon>Clostridia</taxon>
        <taxon>Eubacteriales</taxon>
        <taxon>Intestinimonas</taxon>
    </lineage>
</organism>
<dbReference type="AlphaFoldDB" id="A0AAW5JTM1"/>
<dbReference type="Gene3D" id="1.50.10.10">
    <property type="match status" value="2"/>
</dbReference>
<feature type="domain" description="Spermatogenesis-associated protein 20-like TRX" evidence="1">
    <location>
        <begin position="3"/>
        <end position="157"/>
    </location>
</feature>
<dbReference type="RefSeq" id="WP_256304828.1">
    <property type="nucleotide sequence ID" value="NZ_JANFYG010000033.1"/>
</dbReference>
<dbReference type="InterPro" id="IPR004879">
    <property type="entry name" value="Ssp411-like_TRX"/>
</dbReference>
<name>A0AAW5JTM1_9FIRM</name>
<dbReference type="SUPFAM" id="SSF52833">
    <property type="entry name" value="Thioredoxin-like"/>
    <property type="match status" value="1"/>
</dbReference>
<evidence type="ECO:0000313" key="3">
    <source>
        <dbReference type="Proteomes" id="UP001204562"/>
    </source>
</evidence>
<dbReference type="SUPFAM" id="SSF48208">
    <property type="entry name" value="Six-hairpin glycosidases"/>
    <property type="match status" value="1"/>
</dbReference>
<evidence type="ECO:0000313" key="2">
    <source>
        <dbReference type="EMBL" id="MCQ4771760.1"/>
    </source>
</evidence>
<accession>A0AAW5JTM1</accession>
<dbReference type="CDD" id="cd02955">
    <property type="entry name" value="SSP411"/>
    <property type="match status" value="1"/>
</dbReference>
<dbReference type="InterPro" id="IPR024705">
    <property type="entry name" value="Ssp411"/>
</dbReference>
<reference evidence="2" key="1">
    <citation type="submission" date="2022-06" db="EMBL/GenBank/DDBJ databases">
        <title>Isolation of gut microbiota from human fecal samples.</title>
        <authorList>
            <person name="Pamer E.G."/>
            <person name="Barat B."/>
            <person name="Waligurski E."/>
            <person name="Medina S."/>
            <person name="Paddock L."/>
            <person name="Mostad J."/>
        </authorList>
    </citation>
    <scope>NUCLEOTIDE SEQUENCE</scope>
    <source>
        <strain evidence="2">DFI.9.91</strain>
    </source>
</reference>
<protein>
    <submittedName>
        <fullName evidence="2">Thioredoxin domain-containing protein</fullName>
    </submittedName>
</protein>
<gene>
    <name evidence="2" type="ORF">NE579_15065</name>
</gene>
<dbReference type="InterPro" id="IPR012341">
    <property type="entry name" value="6hp_glycosidase-like_sf"/>
</dbReference>
<dbReference type="Gene3D" id="3.40.30.10">
    <property type="entry name" value="Glutaredoxin"/>
    <property type="match status" value="1"/>
</dbReference>
<dbReference type="PIRSF" id="PIRSF006402">
    <property type="entry name" value="UCP006402_thioredoxin"/>
    <property type="match status" value="1"/>
</dbReference>
<sequence length="659" mass="73927">MPNRLQYEKSPYLLQHAENPVDWRPWGADAFEEARRADKPVLLSIGYSTCHWCHVMAHESFEDEAVAEAVNGAFLPIKVDREERPDVDAVYMAACIAQTGSGGWPLTVLLTPEQKPFWAGTYLPRRQLLSLLDQAARLWREDRGTLIAAGDALTEFLRREEAARPGVPKRELVESGAALFRRMFDRQWGGFGQAPKFPAAHNLLFLLCYAGRTGDVGAREMAESTLEHMYRGGLFDHVGGGFSRYSTDRRWLVPHFEKMLYDNALLAMAYLEAYQQSGRPYYRTVIRRTLDYVLAELTDPQGGFCCGQDADSEGVEGKYYVFTPEELVRHLGPEAELFCRRFGVTGRGNFEGKSIPNLIDTPDWETEPEDLKALLARVRSYRQGRTRLHRDDKVLTAWNGLMIAALARAGLVLEETRYLEAAQRAAAFIRRELTGADGGLLARWREGEAAHPGKLEDYAFYAWGLLELYGSTLRIEYFEEAERTARRMLEDFFDETGGGFYPYAKQGEQLITRTKETYDGAMPSGNAAAALVLSRLARLTGETRWRTAAELQFRYLAGAAQDNPAGYSFTLLALLEELWPTAELVCTSREIPAELAAFLGKRSRPGLTVLVKTPENGARLAVLAPFTAEYPCPAAGARYYLCREGACAAPAERLEDVRV</sequence>
<dbReference type="EMBL" id="JANFYS010000049">
    <property type="protein sequence ID" value="MCQ4771760.1"/>
    <property type="molecule type" value="Genomic_DNA"/>
</dbReference>
<proteinExistence type="predicted"/>
<dbReference type="Proteomes" id="UP001204562">
    <property type="component" value="Unassembled WGS sequence"/>
</dbReference>
<evidence type="ECO:0000259" key="1">
    <source>
        <dbReference type="Pfam" id="PF03190"/>
    </source>
</evidence>
<comment type="caution">
    <text evidence="2">The sequence shown here is derived from an EMBL/GenBank/DDBJ whole genome shotgun (WGS) entry which is preliminary data.</text>
</comment>
<dbReference type="PANTHER" id="PTHR42899">
    <property type="entry name" value="SPERMATOGENESIS-ASSOCIATED PROTEIN 20"/>
    <property type="match status" value="1"/>
</dbReference>